<organism evidence="4 5">
    <name type="scientific">Microterricola viridarii</name>
    <dbReference type="NCBI Taxonomy" id="412690"/>
    <lineage>
        <taxon>Bacteria</taxon>
        <taxon>Bacillati</taxon>
        <taxon>Actinomycetota</taxon>
        <taxon>Actinomycetes</taxon>
        <taxon>Micrococcales</taxon>
        <taxon>Microbacteriaceae</taxon>
        <taxon>Microterricola</taxon>
    </lineage>
</organism>
<evidence type="ECO:0000256" key="2">
    <source>
        <dbReference type="SAM" id="SignalP"/>
    </source>
</evidence>
<dbReference type="Pfam" id="PF00497">
    <property type="entry name" value="SBP_bac_3"/>
    <property type="match status" value="1"/>
</dbReference>
<dbReference type="PROSITE" id="PS51257">
    <property type="entry name" value="PROKAR_LIPOPROTEIN"/>
    <property type="match status" value="1"/>
</dbReference>
<keyword evidence="5" id="KW-1185">Reference proteome</keyword>
<evidence type="ECO:0000313" key="5">
    <source>
        <dbReference type="Proteomes" id="UP000181956"/>
    </source>
</evidence>
<dbReference type="SMART" id="SM00062">
    <property type="entry name" value="PBPb"/>
    <property type="match status" value="1"/>
</dbReference>
<dbReference type="STRING" id="412690.SAMN04489834_1669"/>
<dbReference type="CDD" id="cd13530">
    <property type="entry name" value="PBP2_peptides_like"/>
    <property type="match status" value="1"/>
</dbReference>
<dbReference type="RefSeq" id="WP_083363615.1">
    <property type="nucleotide sequence ID" value="NZ_LT629742.1"/>
</dbReference>
<dbReference type="EMBL" id="LT629742">
    <property type="protein sequence ID" value="SDS53978.1"/>
    <property type="molecule type" value="Genomic_DNA"/>
</dbReference>
<dbReference type="SUPFAM" id="SSF53850">
    <property type="entry name" value="Periplasmic binding protein-like II"/>
    <property type="match status" value="1"/>
</dbReference>
<protein>
    <submittedName>
        <fullName evidence="4">Amino acid ABC transporter substrate-binding protein, PAAT family</fullName>
    </submittedName>
</protein>
<proteinExistence type="predicted"/>
<dbReference type="InterPro" id="IPR001638">
    <property type="entry name" value="Solute-binding_3/MltF_N"/>
</dbReference>
<dbReference type="Proteomes" id="UP000181956">
    <property type="component" value="Chromosome I"/>
</dbReference>
<accession>A0A1H1T1G0</accession>
<feature type="chain" id="PRO_5009260655" evidence="2">
    <location>
        <begin position="30"/>
        <end position="294"/>
    </location>
</feature>
<dbReference type="AlphaFoldDB" id="A0A1H1T1G0"/>
<evidence type="ECO:0000313" key="4">
    <source>
        <dbReference type="EMBL" id="SDS53978.1"/>
    </source>
</evidence>
<name>A0A1H1T1G0_9MICO</name>
<sequence length="294" mass="31733">MKKMTKVSLSAAVMAVTLLAAAACSSAPAAVEESASKPDSKTSQFETIKPGVLTIVTSSDLTPFAYIKDNEWQGVDVALVKHAAKNLGLTVEITAHEFDTLIPLVAGGQADLTMGSIADTDVRRETVSFTLPDIIGNNALIVPNESKIADEDDVKGKKIGILQASQALEYAEKYWTESEIVTFPSNNAARLALSGGGLDGILVDPQSAKQFTDQFPLKFVLSAVNPDDRGGAWILNQDADKLREALNEELRTALEDGTTQKILDKWNPADNSQPVIDWLTEYYEANPSNLYSEE</sequence>
<dbReference type="Gene3D" id="3.40.190.10">
    <property type="entry name" value="Periplasmic binding protein-like II"/>
    <property type="match status" value="2"/>
</dbReference>
<dbReference type="OrthoDB" id="8454826at2"/>
<reference evidence="5" key="1">
    <citation type="submission" date="2016-10" db="EMBL/GenBank/DDBJ databases">
        <authorList>
            <person name="Varghese N."/>
            <person name="Submissions S."/>
        </authorList>
    </citation>
    <scope>NUCLEOTIDE SEQUENCE [LARGE SCALE GENOMIC DNA]</scope>
    <source>
        <strain evidence="5">DSM 21772</strain>
    </source>
</reference>
<feature type="domain" description="Solute-binding protein family 3/N-terminal" evidence="3">
    <location>
        <begin position="52"/>
        <end position="270"/>
    </location>
</feature>
<gene>
    <name evidence="4" type="ORF">SAMN04489834_1669</name>
</gene>
<keyword evidence="1 2" id="KW-0732">Signal</keyword>
<evidence type="ECO:0000259" key="3">
    <source>
        <dbReference type="SMART" id="SM00062"/>
    </source>
</evidence>
<dbReference type="PANTHER" id="PTHR35936">
    <property type="entry name" value="MEMBRANE-BOUND LYTIC MUREIN TRANSGLYCOSYLASE F"/>
    <property type="match status" value="1"/>
</dbReference>
<evidence type="ECO:0000256" key="1">
    <source>
        <dbReference type="ARBA" id="ARBA00022729"/>
    </source>
</evidence>
<dbReference type="PANTHER" id="PTHR35936:SF19">
    <property type="entry name" value="AMINO-ACID-BINDING PROTEIN YXEM-RELATED"/>
    <property type="match status" value="1"/>
</dbReference>
<feature type="signal peptide" evidence="2">
    <location>
        <begin position="1"/>
        <end position="29"/>
    </location>
</feature>